<evidence type="ECO:0000313" key="2">
    <source>
        <dbReference type="EMBL" id="GAA2376266.1"/>
    </source>
</evidence>
<dbReference type="RefSeq" id="WP_344617878.1">
    <property type="nucleotide sequence ID" value="NZ_BAAARV010000079.1"/>
</dbReference>
<gene>
    <name evidence="2" type="ORF">GCM10010170_080270</name>
</gene>
<dbReference type="Proteomes" id="UP001501444">
    <property type="component" value="Unassembled WGS sequence"/>
</dbReference>
<feature type="transmembrane region" description="Helical" evidence="1">
    <location>
        <begin position="95"/>
        <end position="116"/>
    </location>
</feature>
<keyword evidence="3" id="KW-1185">Reference proteome</keyword>
<protein>
    <recommendedName>
        <fullName evidence="4">PH domain-containing protein</fullName>
    </recommendedName>
</protein>
<evidence type="ECO:0000313" key="3">
    <source>
        <dbReference type="Proteomes" id="UP001501444"/>
    </source>
</evidence>
<proteinExistence type="predicted"/>
<organism evidence="2 3">
    <name type="scientific">Dactylosporangium salmoneum</name>
    <dbReference type="NCBI Taxonomy" id="53361"/>
    <lineage>
        <taxon>Bacteria</taxon>
        <taxon>Bacillati</taxon>
        <taxon>Actinomycetota</taxon>
        <taxon>Actinomycetes</taxon>
        <taxon>Micromonosporales</taxon>
        <taxon>Micromonosporaceae</taxon>
        <taxon>Dactylosporangium</taxon>
    </lineage>
</organism>
<feature type="transmembrane region" description="Helical" evidence="1">
    <location>
        <begin position="30"/>
        <end position="48"/>
    </location>
</feature>
<evidence type="ECO:0000256" key="1">
    <source>
        <dbReference type="SAM" id="Phobius"/>
    </source>
</evidence>
<name>A0ABN3HCZ5_9ACTN</name>
<evidence type="ECO:0008006" key="4">
    <source>
        <dbReference type="Google" id="ProtNLM"/>
    </source>
</evidence>
<keyword evidence="1" id="KW-1133">Transmembrane helix</keyword>
<keyword evidence="1" id="KW-0812">Transmembrane</keyword>
<comment type="caution">
    <text evidence="2">The sequence shown here is derived from an EMBL/GenBank/DDBJ whole genome shotgun (WGS) entry which is preliminary data.</text>
</comment>
<dbReference type="EMBL" id="BAAARV010000079">
    <property type="protein sequence ID" value="GAA2376266.1"/>
    <property type="molecule type" value="Genomic_DNA"/>
</dbReference>
<accession>A0ABN3HCZ5</accession>
<keyword evidence="1" id="KW-0472">Membrane</keyword>
<sequence length="233" mass="24661">MRWPWVVVPPLYVLAAGALAHALQPARYFVFGALVLAGLVAVHLLTDVRRRADPPARPGWSFPPPARLAAARPGHAFGVAAVLVILMTLVTTDPLLIVAAAVGAAVALAVGVQLLARLVRRTPALRLSPAGIEVRGTPYPWERIAAVELNGDRANPRLDVLLTGRRNSVTLRPQGVDASLLFLLDLLGYYHANPAARPLIGDPAEAERVHALLLQARLAAGLRGGPHPIVSTG</sequence>
<reference evidence="2 3" key="1">
    <citation type="journal article" date="2019" name="Int. J. Syst. Evol. Microbiol.">
        <title>The Global Catalogue of Microorganisms (GCM) 10K type strain sequencing project: providing services to taxonomists for standard genome sequencing and annotation.</title>
        <authorList>
            <consortium name="The Broad Institute Genomics Platform"/>
            <consortium name="The Broad Institute Genome Sequencing Center for Infectious Disease"/>
            <person name="Wu L."/>
            <person name="Ma J."/>
        </authorList>
    </citation>
    <scope>NUCLEOTIDE SEQUENCE [LARGE SCALE GENOMIC DNA]</scope>
    <source>
        <strain evidence="2 3">JCM 3272</strain>
    </source>
</reference>
<feature type="transmembrane region" description="Helical" evidence="1">
    <location>
        <begin position="69"/>
        <end position="89"/>
    </location>
</feature>